<evidence type="ECO:0000259" key="12">
    <source>
        <dbReference type="PROSITE" id="PS50109"/>
    </source>
</evidence>
<dbReference type="InterPro" id="IPR003661">
    <property type="entry name" value="HisK_dim/P_dom"/>
</dbReference>
<evidence type="ECO:0000259" key="13">
    <source>
        <dbReference type="PROSITE" id="PS50885"/>
    </source>
</evidence>
<dbReference type="Pfam" id="PF00512">
    <property type="entry name" value="HisKA"/>
    <property type="match status" value="1"/>
</dbReference>
<keyword evidence="8" id="KW-1133">Transmembrane helix</keyword>
<evidence type="ECO:0000313" key="15">
    <source>
        <dbReference type="Proteomes" id="UP000622547"/>
    </source>
</evidence>
<keyword evidence="15" id="KW-1185">Reference proteome</keyword>
<dbReference type="PRINTS" id="PR00344">
    <property type="entry name" value="BCTRLSENSOR"/>
</dbReference>
<gene>
    <name evidence="14" type="ORF">Pph01_21950</name>
</gene>
<sequence>MHSSVSLYEAERSPLARLRPRSIRGRITVLVTILALVLLAPTGLLAGSLAQHAFRDTVWLDARHQSTATAEAVRAGRLGDPIIPRVPGITLVQVVTPDRQVIAASPEARGLPPMSGIRPHPGRPQMDVRSCPTHGDGNCVRLSALRVSEAENSPVVYAGRPTAGLLTGGPFDWLFAVEVFGLVLLTGWGTWKVAGRTLRPVENIRAQLASINVRHVGSRVAEPSVYDEIGRLARTVNNTLARIEEANHATENALLRQRQFAADAAHELRTPLAGLRAELEEAQLHPGQTDLPDVLRRTLTDVDRLQMIISDLLLLAKLGANAPEEQRPVDLASIVEDQVAHRPGRVAVDLRLERGVMVDGVPAQLSRLVANLLDNAQRHAVHAVQVEVRRGGAGAELSVSDDGNGIPPTERERIFERFTRLDSARSRDHGGSGLGLAIAHEIATAHGGTLRVTDAPAGGARFVLRLPPAKPPTATGEPIHATISARAAGPDGSHPGEPLAHGVPAARSQSHHQSGARLDGGESPGTDRTRFRGQPQSERQGVERRAGRVTP</sequence>
<dbReference type="Gene3D" id="1.10.287.130">
    <property type="match status" value="1"/>
</dbReference>
<dbReference type="CDD" id="cd00082">
    <property type="entry name" value="HisKA"/>
    <property type="match status" value="1"/>
</dbReference>
<dbReference type="InterPro" id="IPR003594">
    <property type="entry name" value="HATPase_dom"/>
</dbReference>
<comment type="subcellular location">
    <subcellularLocation>
        <location evidence="2">Cell membrane</location>
    </subcellularLocation>
</comment>
<dbReference type="CDD" id="cd00075">
    <property type="entry name" value="HATPase"/>
    <property type="match status" value="1"/>
</dbReference>
<evidence type="ECO:0000256" key="9">
    <source>
        <dbReference type="ARBA" id="ARBA00023012"/>
    </source>
</evidence>
<dbReference type="InterPro" id="IPR036890">
    <property type="entry name" value="HATPase_C_sf"/>
</dbReference>
<evidence type="ECO:0000256" key="7">
    <source>
        <dbReference type="ARBA" id="ARBA00022777"/>
    </source>
</evidence>
<organism evidence="14 15">
    <name type="scientific">Planotetraspora phitsanulokensis</name>
    <dbReference type="NCBI Taxonomy" id="575192"/>
    <lineage>
        <taxon>Bacteria</taxon>
        <taxon>Bacillati</taxon>
        <taxon>Actinomycetota</taxon>
        <taxon>Actinomycetes</taxon>
        <taxon>Streptosporangiales</taxon>
        <taxon>Streptosporangiaceae</taxon>
        <taxon>Planotetraspora</taxon>
    </lineage>
</organism>
<dbReference type="GO" id="GO:0000155">
    <property type="term" value="F:phosphorelay sensor kinase activity"/>
    <property type="evidence" value="ECO:0007669"/>
    <property type="project" value="InterPro"/>
</dbReference>
<dbReference type="PANTHER" id="PTHR45436">
    <property type="entry name" value="SENSOR HISTIDINE KINASE YKOH"/>
    <property type="match status" value="1"/>
</dbReference>
<name>A0A8J3XDE3_9ACTN</name>
<dbReference type="EMBL" id="BOOP01000008">
    <property type="protein sequence ID" value="GII37192.1"/>
    <property type="molecule type" value="Genomic_DNA"/>
</dbReference>
<evidence type="ECO:0000313" key="14">
    <source>
        <dbReference type="EMBL" id="GII37192.1"/>
    </source>
</evidence>
<evidence type="ECO:0000256" key="6">
    <source>
        <dbReference type="ARBA" id="ARBA00022692"/>
    </source>
</evidence>
<feature type="region of interest" description="Disordered" evidence="11">
    <location>
        <begin position="485"/>
        <end position="551"/>
    </location>
</feature>
<comment type="catalytic activity">
    <reaction evidence="1">
        <text>ATP + protein L-histidine = ADP + protein N-phospho-L-histidine.</text>
        <dbReference type="EC" id="2.7.13.3"/>
    </reaction>
</comment>
<keyword evidence="6" id="KW-0812">Transmembrane</keyword>
<evidence type="ECO:0000256" key="5">
    <source>
        <dbReference type="ARBA" id="ARBA00022679"/>
    </source>
</evidence>
<feature type="domain" description="HAMP" evidence="13">
    <location>
        <begin position="195"/>
        <end position="248"/>
    </location>
</feature>
<dbReference type="SUPFAM" id="SSF47384">
    <property type="entry name" value="Homodimeric domain of signal transducing histidine kinase"/>
    <property type="match status" value="1"/>
</dbReference>
<protein>
    <recommendedName>
        <fullName evidence="3">histidine kinase</fullName>
        <ecNumber evidence="3">2.7.13.3</ecNumber>
    </recommendedName>
</protein>
<evidence type="ECO:0000256" key="2">
    <source>
        <dbReference type="ARBA" id="ARBA00004236"/>
    </source>
</evidence>
<dbReference type="GO" id="GO:0005886">
    <property type="term" value="C:plasma membrane"/>
    <property type="evidence" value="ECO:0007669"/>
    <property type="project" value="UniProtKB-SubCell"/>
</dbReference>
<dbReference type="Pfam" id="PF02518">
    <property type="entry name" value="HATPase_c"/>
    <property type="match status" value="1"/>
</dbReference>
<evidence type="ECO:0000256" key="8">
    <source>
        <dbReference type="ARBA" id="ARBA00022989"/>
    </source>
</evidence>
<dbReference type="Gene3D" id="3.30.565.10">
    <property type="entry name" value="Histidine kinase-like ATPase, C-terminal domain"/>
    <property type="match status" value="1"/>
</dbReference>
<dbReference type="PROSITE" id="PS50885">
    <property type="entry name" value="HAMP"/>
    <property type="match status" value="1"/>
</dbReference>
<dbReference type="SMART" id="SM00388">
    <property type="entry name" value="HisKA"/>
    <property type="match status" value="1"/>
</dbReference>
<keyword evidence="5" id="KW-0808">Transferase</keyword>
<dbReference type="InterPro" id="IPR050428">
    <property type="entry name" value="TCS_sensor_his_kinase"/>
</dbReference>
<keyword evidence="4" id="KW-0597">Phosphoprotein</keyword>
<dbReference type="PROSITE" id="PS50109">
    <property type="entry name" value="HIS_KIN"/>
    <property type="match status" value="1"/>
</dbReference>
<dbReference type="AlphaFoldDB" id="A0A8J3XDE3"/>
<keyword evidence="9" id="KW-0902">Two-component regulatory system</keyword>
<comment type="caution">
    <text evidence="14">The sequence shown here is derived from an EMBL/GenBank/DDBJ whole genome shotgun (WGS) entry which is preliminary data.</text>
</comment>
<dbReference type="EC" id="2.7.13.3" evidence="3"/>
<feature type="domain" description="Histidine kinase" evidence="12">
    <location>
        <begin position="263"/>
        <end position="470"/>
    </location>
</feature>
<evidence type="ECO:0000256" key="1">
    <source>
        <dbReference type="ARBA" id="ARBA00000085"/>
    </source>
</evidence>
<dbReference type="SMART" id="SM00304">
    <property type="entry name" value="HAMP"/>
    <property type="match status" value="1"/>
</dbReference>
<keyword evidence="10" id="KW-0472">Membrane</keyword>
<dbReference type="InterPro" id="IPR003660">
    <property type="entry name" value="HAMP_dom"/>
</dbReference>
<evidence type="ECO:0000256" key="3">
    <source>
        <dbReference type="ARBA" id="ARBA00012438"/>
    </source>
</evidence>
<evidence type="ECO:0000256" key="10">
    <source>
        <dbReference type="ARBA" id="ARBA00023136"/>
    </source>
</evidence>
<keyword evidence="7 14" id="KW-0418">Kinase</keyword>
<reference evidence="14 15" key="1">
    <citation type="submission" date="2021-01" db="EMBL/GenBank/DDBJ databases">
        <title>Whole genome shotgun sequence of Planotetraspora phitsanulokensis NBRC 104273.</title>
        <authorList>
            <person name="Komaki H."/>
            <person name="Tamura T."/>
        </authorList>
    </citation>
    <scope>NUCLEOTIDE SEQUENCE [LARGE SCALE GENOMIC DNA]</scope>
    <source>
        <strain evidence="14 15">NBRC 104273</strain>
    </source>
</reference>
<evidence type="ECO:0000256" key="11">
    <source>
        <dbReference type="SAM" id="MobiDB-lite"/>
    </source>
</evidence>
<evidence type="ECO:0000256" key="4">
    <source>
        <dbReference type="ARBA" id="ARBA00022553"/>
    </source>
</evidence>
<dbReference type="SMART" id="SM00387">
    <property type="entry name" value="HATPase_c"/>
    <property type="match status" value="1"/>
</dbReference>
<dbReference type="SUPFAM" id="SSF55874">
    <property type="entry name" value="ATPase domain of HSP90 chaperone/DNA topoisomerase II/histidine kinase"/>
    <property type="match status" value="1"/>
</dbReference>
<accession>A0A8J3XDE3</accession>
<dbReference type="Pfam" id="PF00672">
    <property type="entry name" value="HAMP"/>
    <property type="match status" value="1"/>
</dbReference>
<dbReference type="InterPro" id="IPR036097">
    <property type="entry name" value="HisK_dim/P_sf"/>
</dbReference>
<feature type="compositionally biased region" description="Basic and acidic residues" evidence="11">
    <location>
        <begin position="540"/>
        <end position="551"/>
    </location>
</feature>
<dbReference type="PANTHER" id="PTHR45436:SF5">
    <property type="entry name" value="SENSOR HISTIDINE KINASE TRCS"/>
    <property type="match status" value="1"/>
</dbReference>
<proteinExistence type="predicted"/>
<dbReference type="InterPro" id="IPR004358">
    <property type="entry name" value="Sig_transdc_His_kin-like_C"/>
</dbReference>
<dbReference type="Proteomes" id="UP000622547">
    <property type="component" value="Unassembled WGS sequence"/>
</dbReference>
<dbReference type="InterPro" id="IPR005467">
    <property type="entry name" value="His_kinase_dom"/>
</dbReference>